<dbReference type="PANTHER" id="PTHR34220:SF7">
    <property type="entry name" value="SENSOR HISTIDINE KINASE YPDA"/>
    <property type="match status" value="1"/>
</dbReference>
<evidence type="ECO:0000313" key="4">
    <source>
        <dbReference type="Proteomes" id="UP000028007"/>
    </source>
</evidence>
<dbReference type="SUPFAM" id="SSF55874">
    <property type="entry name" value="ATPase domain of HSP90 chaperone/DNA topoisomerase II/histidine kinase"/>
    <property type="match status" value="1"/>
</dbReference>
<dbReference type="GO" id="GO:0000155">
    <property type="term" value="F:phosphorelay sensor kinase activity"/>
    <property type="evidence" value="ECO:0007669"/>
    <property type="project" value="InterPro"/>
</dbReference>
<keyword evidence="4" id="KW-1185">Reference proteome</keyword>
<keyword evidence="1" id="KW-0812">Transmembrane</keyword>
<name>A0A081PCK7_9SPHI</name>
<sequence>MEMDTNILMFNLIPETIRFILDIRGMEVIKKAIASLFEKGTKVHLYFLVGLFLATALVTLQKRDFIEIIPRAFLFYVMVVCCVYAGRWLTRQFLIKNRWAYLILFGGITVIVFSIISTSLLIYLFGNTNEGDVSDFLITTPLFVIIMIFCGGFIAITRTVIQQQINEVKILQNQAETELNLLTNRLSPHFLFNTLNNLYGLSISEHRKVPGLLLKLSALLSYALYSSSETYVKLNDELDYINNFIDLEKVRVSDRLVLNVDITKVNGDINIAPMVLIVFVENAFKHAKNTLDKQIRIDIRIWVDQQFIHFFIKNNCPDGLVGVRDDMESGLGIVTTVKRLDLLYGDNYSLDYGKVKSDFCVNLKIKNDAKS</sequence>
<dbReference type="Pfam" id="PF06580">
    <property type="entry name" value="His_kinase"/>
    <property type="match status" value="1"/>
</dbReference>
<keyword evidence="1" id="KW-0472">Membrane</keyword>
<dbReference type="GO" id="GO:0016020">
    <property type="term" value="C:membrane"/>
    <property type="evidence" value="ECO:0007669"/>
    <property type="project" value="InterPro"/>
</dbReference>
<feature type="transmembrane region" description="Helical" evidence="1">
    <location>
        <begin position="101"/>
        <end position="124"/>
    </location>
</feature>
<organism evidence="3 4">
    <name type="scientific">Pedobacter antarcticus 4BY</name>
    <dbReference type="NCBI Taxonomy" id="1358423"/>
    <lineage>
        <taxon>Bacteria</taxon>
        <taxon>Pseudomonadati</taxon>
        <taxon>Bacteroidota</taxon>
        <taxon>Sphingobacteriia</taxon>
        <taxon>Sphingobacteriales</taxon>
        <taxon>Sphingobacteriaceae</taxon>
        <taxon>Pedobacter</taxon>
    </lineage>
</organism>
<evidence type="ECO:0000259" key="2">
    <source>
        <dbReference type="Pfam" id="PF06580"/>
    </source>
</evidence>
<feature type="domain" description="Signal transduction histidine kinase internal region" evidence="2">
    <location>
        <begin position="178"/>
        <end position="256"/>
    </location>
</feature>
<dbReference type="AlphaFoldDB" id="A0A081PCK7"/>
<keyword evidence="1" id="KW-1133">Transmembrane helix</keyword>
<feature type="transmembrane region" description="Helical" evidence="1">
    <location>
        <begin position="43"/>
        <end position="60"/>
    </location>
</feature>
<dbReference type="EMBL" id="JNFF01000116">
    <property type="protein sequence ID" value="KEQ28430.1"/>
    <property type="molecule type" value="Genomic_DNA"/>
</dbReference>
<dbReference type="PANTHER" id="PTHR34220">
    <property type="entry name" value="SENSOR HISTIDINE KINASE YPDA"/>
    <property type="match status" value="1"/>
</dbReference>
<dbReference type="InterPro" id="IPR050640">
    <property type="entry name" value="Bact_2-comp_sensor_kinase"/>
</dbReference>
<accession>A0A081PCK7</accession>
<protein>
    <recommendedName>
        <fullName evidence="2">Signal transduction histidine kinase internal region domain-containing protein</fullName>
    </recommendedName>
</protein>
<dbReference type="eggNOG" id="COG2972">
    <property type="taxonomic scope" value="Bacteria"/>
</dbReference>
<reference evidence="3 4" key="1">
    <citation type="journal article" date="1992" name="Int. J. Syst. Bacteriol.">
        <title>Sphingobacterium antarcticus sp. nov. a Psychrotrophic Bacterium from the Soils of Schirmacher Oasis, Antarctica.</title>
        <authorList>
            <person name="Shivaji S."/>
            <person name="Ray M.K."/>
            <person name="Rao N.S."/>
            <person name="Saiserr L."/>
            <person name="Jagannadham M.V."/>
            <person name="Kumar G.S."/>
            <person name="Reddy G."/>
            <person name="Bhargava P.M."/>
        </authorList>
    </citation>
    <scope>NUCLEOTIDE SEQUENCE [LARGE SCALE GENOMIC DNA]</scope>
    <source>
        <strain evidence="3 4">4BY</strain>
    </source>
</reference>
<proteinExistence type="predicted"/>
<dbReference type="InterPro" id="IPR036890">
    <property type="entry name" value="HATPase_C_sf"/>
</dbReference>
<gene>
    <name evidence="3" type="ORF">N180_02010</name>
</gene>
<evidence type="ECO:0000256" key="1">
    <source>
        <dbReference type="SAM" id="Phobius"/>
    </source>
</evidence>
<dbReference type="Proteomes" id="UP000028007">
    <property type="component" value="Unassembled WGS sequence"/>
</dbReference>
<evidence type="ECO:0000313" key="3">
    <source>
        <dbReference type="EMBL" id="KEQ28430.1"/>
    </source>
</evidence>
<dbReference type="InterPro" id="IPR010559">
    <property type="entry name" value="Sig_transdc_His_kin_internal"/>
</dbReference>
<comment type="caution">
    <text evidence="3">The sequence shown here is derived from an EMBL/GenBank/DDBJ whole genome shotgun (WGS) entry which is preliminary data.</text>
</comment>
<feature type="transmembrane region" description="Helical" evidence="1">
    <location>
        <begin position="136"/>
        <end position="156"/>
    </location>
</feature>
<feature type="transmembrane region" description="Helical" evidence="1">
    <location>
        <begin position="72"/>
        <end position="89"/>
    </location>
</feature>